<name>A0A4R8DPU8_9BACT</name>
<dbReference type="EMBL" id="SODV01000001">
    <property type="protein sequence ID" value="TDW99908.1"/>
    <property type="molecule type" value="Genomic_DNA"/>
</dbReference>
<organism evidence="1 2">
    <name type="scientific">Dinghuibacter silviterrae</name>
    <dbReference type="NCBI Taxonomy" id="1539049"/>
    <lineage>
        <taxon>Bacteria</taxon>
        <taxon>Pseudomonadati</taxon>
        <taxon>Bacteroidota</taxon>
        <taxon>Chitinophagia</taxon>
        <taxon>Chitinophagales</taxon>
        <taxon>Chitinophagaceae</taxon>
        <taxon>Dinghuibacter</taxon>
    </lineage>
</organism>
<evidence type="ECO:0000313" key="2">
    <source>
        <dbReference type="Proteomes" id="UP000294498"/>
    </source>
</evidence>
<dbReference type="AlphaFoldDB" id="A0A4R8DPU8"/>
<comment type="caution">
    <text evidence="1">The sequence shown here is derived from an EMBL/GenBank/DDBJ whole genome shotgun (WGS) entry which is preliminary data.</text>
</comment>
<keyword evidence="2" id="KW-1185">Reference proteome</keyword>
<dbReference type="Proteomes" id="UP000294498">
    <property type="component" value="Unassembled WGS sequence"/>
</dbReference>
<sequence>MIERQWKGTAHLSEADRYVAHLLEETFPQLKKIPGFSKATILRRETPAGVEFQVVTVWESLEAVKKFAGEGYDEAVVPEVVREMMVDYDETVVHYEIVREVHHA</sequence>
<dbReference type="InterPro" id="IPR011008">
    <property type="entry name" value="Dimeric_a/b-barrel"/>
</dbReference>
<evidence type="ECO:0008006" key="3">
    <source>
        <dbReference type="Google" id="ProtNLM"/>
    </source>
</evidence>
<protein>
    <recommendedName>
        <fullName evidence="3">Antibiotic biosynthesis monooxygenase</fullName>
    </recommendedName>
</protein>
<reference evidence="1 2" key="1">
    <citation type="submission" date="2019-03" db="EMBL/GenBank/DDBJ databases">
        <title>Genomic Encyclopedia of Type Strains, Phase IV (KMG-IV): sequencing the most valuable type-strain genomes for metagenomic binning, comparative biology and taxonomic classification.</title>
        <authorList>
            <person name="Goeker M."/>
        </authorList>
    </citation>
    <scope>NUCLEOTIDE SEQUENCE [LARGE SCALE GENOMIC DNA]</scope>
    <source>
        <strain evidence="1 2">DSM 100059</strain>
    </source>
</reference>
<evidence type="ECO:0000313" key="1">
    <source>
        <dbReference type="EMBL" id="TDW99908.1"/>
    </source>
</evidence>
<dbReference type="Gene3D" id="3.30.70.100">
    <property type="match status" value="1"/>
</dbReference>
<dbReference type="SUPFAM" id="SSF54909">
    <property type="entry name" value="Dimeric alpha+beta barrel"/>
    <property type="match status" value="1"/>
</dbReference>
<accession>A0A4R8DPU8</accession>
<proteinExistence type="predicted"/>
<gene>
    <name evidence="1" type="ORF">EDB95_0924</name>
</gene>
<dbReference type="OrthoDB" id="165208at2"/>
<dbReference type="RefSeq" id="WP_133991012.1">
    <property type="nucleotide sequence ID" value="NZ_SODV01000001.1"/>
</dbReference>